<keyword evidence="3" id="KW-1185">Reference proteome</keyword>
<protein>
    <submittedName>
        <fullName evidence="2">Uncharacterized protein</fullName>
    </submittedName>
</protein>
<feature type="region of interest" description="Disordered" evidence="1">
    <location>
        <begin position="32"/>
        <end position="54"/>
    </location>
</feature>
<evidence type="ECO:0000256" key="1">
    <source>
        <dbReference type="SAM" id="MobiDB-lite"/>
    </source>
</evidence>
<proteinExistence type="predicted"/>
<reference evidence="3" key="1">
    <citation type="journal article" date="2019" name="Int. J. Syst. Evol. Microbiol.">
        <title>The Global Catalogue of Microorganisms (GCM) 10K type strain sequencing project: providing services to taxonomists for standard genome sequencing and annotation.</title>
        <authorList>
            <consortium name="The Broad Institute Genomics Platform"/>
            <consortium name="The Broad Institute Genome Sequencing Center for Infectious Disease"/>
            <person name="Wu L."/>
            <person name="Ma J."/>
        </authorList>
    </citation>
    <scope>NUCLEOTIDE SEQUENCE [LARGE SCALE GENOMIC DNA]</scope>
    <source>
        <strain evidence="3">JCM 9651</strain>
    </source>
</reference>
<comment type="caution">
    <text evidence="2">The sequence shown here is derived from an EMBL/GenBank/DDBJ whole genome shotgun (WGS) entry which is preliminary data.</text>
</comment>
<evidence type="ECO:0000313" key="3">
    <source>
        <dbReference type="Proteomes" id="UP001499990"/>
    </source>
</evidence>
<dbReference type="EMBL" id="BAAAYL010000001">
    <property type="protein sequence ID" value="GAA3372516.1"/>
    <property type="molecule type" value="Genomic_DNA"/>
</dbReference>
<gene>
    <name evidence="2" type="ORF">GCM10020367_27740</name>
</gene>
<organism evidence="2 3">
    <name type="scientific">Streptomyces sannanensis</name>
    <dbReference type="NCBI Taxonomy" id="285536"/>
    <lineage>
        <taxon>Bacteria</taxon>
        <taxon>Bacillati</taxon>
        <taxon>Actinomycetota</taxon>
        <taxon>Actinomycetes</taxon>
        <taxon>Kitasatosporales</taxon>
        <taxon>Streptomycetaceae</taxon>
        <taxon>Streptomyces</taxon>
    </lineage>
</organism>
<dbReference type="Proteomes" id="UP001499990">
    <property type="component" value="Unassembled WGS sequence"/>
</dbReference>
<accession>A0ABP6SBA1</accession>
<sequence>MLPAVLVAAVVAAVQLWPSTLKDLRARNLCLGMPTEGTAGRPERRRGVWAKSAE</sequence>
<evidence type="ECO:0000313" key="2">
    <source>
        <dbReference type="EMBL" id="GAA3372516.1"/>
    </source>
</evidence>
<name>A0ABP6SBA1_9ACTN</name>